<evidence type="ECO:0000256" key="1">
    <source>
        <dbReference type="ARBA" id="ARBA00022679"/>
    </source>
</evidence>
<dbReference type="InterPro" id="IPR033690">
    <property type="entry name" value="Adenylat_kinase_CS"/>
</dbReference>
<keyword evidence="5" id="KW-0862">Zinc</keyword>
<dbReference type="HAMAP" id="MF_00235">
    <property type="entry name" value="Adenylate_kinase_Adk"/>
    <property type="match status" value="1"/>
</dbReference>
<dbReference type="InterPro" id="IPR006259">
    <property type="entry name" value="Adenyl_kin_sub"/>
</dbReference>
<feature type="domain" description="Adenylate kinase active site lid" evidence="8">
    <location>
        <begin position="127"/>
        <end position="162"/>
    </location>
</feature>
<dbReference type="EC" id="2.7.4.3" evidence="5 7"/>
<dbReference type="Gene3D" id="3.40.50.300">
    <property type="entry name" value="P-loop containing nucleotide triphosphate hydrolases"/>
    <property type="match status" value="1"/>
</dbReference>
<comment type="function">
    <text evidence="5">Catalyzes the reversible transfer of the terminal phosphate group between ATP and AMP. Plays an important role in cellular energy homeostasis and in adenine nucleotide metabolism.</text>
</comment>
<comment type="subcellular location">
    <subcellularLocation>
        <location evidence="5 7">Cytoplasm</location>
    </subcellularLocation>
</comment>
<evidence type="ECO:0000256" key="7">
    <source>
        <dbReference type="RuleBase" id="RU003331"/>
    </source>
</evidence>
<feature type="binding site" evidence="5">
    <location>
        <position position="171"/>
    </location>
    <ligand>
        <name>AMP</name>
        <dbReference type="ChEBI" id="CHEBI:456215"/>
    </ligand>
</feature>
<evidence type="ECO:0000256" key="4">
    <source>
        <dbReference type="ARBA" id="ARBA00022777"/>
    </source>
</evidence>
<keyword evidence="3 5" id="KW-0547">Nucleotide-binding</keyword>
<dbReference type="NCBIfam" id="NF001381">
    <property type="entry name" value="PRK00279.1-3"/>
    <property type="match status" value="1"/>
</dbReference>
<keyword evidence="10" id="KW-1185">Reference proteome</keyword>
<keyword evidence="2 5" id="KW-0545">Nucleotide biosynthesis</keyword>
<dbReference type="PROSITE" id="PS00113">
    <property type="entry name" value="ADENYLATE_KINASE"/>
    <property type="match status" value="1"/>
</dbReference>
<evidence type="ECO:0000313" key="10">
    <source>
        <dbReference type="Proteomes" id="UP001310386"/>
    </source>
</evidence>
<feature type="binding site" evidence="5">
    <location>
        <position position="92"/>
    </location>
    <ligand>
        <name>AMP</name>
        <dbReference type="ChEBI" id="CHEBI:456215"/>
    </ligand>
</feature>
<feature type="binding site" evidence="5">
    <location>
        <begin position="85"/>
        <end position="88"/>
    </location>
    <ligand>
        <name>AMP</name>
        <dbReference type="ChEBI" id="CHEBI:456215"/>
    </ligand>
</feature>
<feature type="binding site" evidence="5">
    <location>
        <begin position="10"/>
        <end position="15"/>
    </location>
    <ligand>
        <name>ATP</name>
        <dbReference type="ChEBI" id="CHEBI:30616"/>
    </ligand>
</feature>
<dbReference type="NCBIfam" id="TIGR01351">
    <property type="entry name" value="adk"/>
    <property type="match status" value="1"/>
</dbReference>
<gene>
    <name evidence="5" type="primary">adk</name>
    <name evidence="9" type="ORF">VF724_13420</name>
</gene>
<dbReference type="RefSeq" id="WP_371754784.1">
    <property type="nucleotide sequence ID" value="NZ_JAYJLD010000020.1"/>
</dbReference>
<comment type="subunit">
    <text evidence="5 7">Monomer.</text>
</comment>
<dbReference type="Pfam" id="PF00406">
    <property type="entry name" value="ADK"/>
    <property type="match status" value="1"/>
</dbReference>
<dbReference type="PANTHER" id="PTHR23359">
    <property type="entry name" value="NUCLEOTIDE KINASE"/>
    <property type="match status" value="1"/>
</dbReference>
<comment type="caution">
    <text evidence="9">The sequence shown here is derived from an EMBL/GenBank/DDBJ whole genome shotgun (WGS) entry which is preliminary data.</text>
</comment>
<feature type="binding site" evidence="5">
    <location>
        <position position="150"/>
    </location>
    <ligand>
        <name>Zn(2+)</name>
        <dbReference type="ChEBI" id="CHEBI:29105"/>
        <note>structural</note>
    </ligand>
</feature>
<feature type="binding site" evidence="5">
    <location>
        <position position="130"/>
    </location>
    <ligand>
        <name>Zn(2+)</name>
        <dbReference type="ChEBI" id="CHEBI:29105"/>
        <note>structural</note>
    </ligand>
</feature>
<keyword evidence="5 7" id="KW-0067">ATP-binding</keyword>
<dbReference type="InterPro" id="IPR000850">
    <property type="entry name" value="Adenylat/UMP-CMP_kin"/>
</dbReference>
<dbReference type="SUPFAM" id="SSF57774">
    <property type="entry name" value="Microbial and mitochondrial ADK, insert 'zinc finger' domain"/>
    <property type="match status" value="1"/>
</dbReference>
<dbReference type="InterPro" id="IPR036193">
    <property type="entry name" value="ADK_active_lid_dom_sf"/>
</dbReference>
<feature type="binding site" evidence="5">
    <location>
        <begin position="57"/>
        <end position="59"/>
    </location>
    <ligand>
        <name>AMP</name>
        <dbReference type="ChEBI" id="CHEBI:456215"/>
    </ligand>
</feature>
<keyword evidence="5" id="KW-0479">Metal-binding</keyword>
<dbReference type="CDD" id="cd01428">
    <property type="entry name" value="ADK"/>
    <property type="match status" value="1"/>
</dbReference>
<feature type="binding site" evidence="5">
    <location>
        <position position="160"/>
    </location>
    <ligand>
        <name>AMP</name>
        <dbReference type="ChEBI" id="CHEBI:456215"/>
    </ligand>
</feature>
<comment type="domain">
    <text evidence="5">Consists of three domains, a large central CORE domain and two small peripheral domains, NMPbind and LID, which undergo movements during catalysis. The LID domain closes over the site of phosphoryl transfer upon ATP binding. Assembling and dissambling the active center during each catalytic cycle provides an effective means to prevent ATP hydrolysis. Some bacteria have evolved a zinc-coordinating structure that stabilizes the LID domain.</text>
</comment>
<name>A0ABU5ZJJ6_9BACL</name>
<keyword evidence="5" id="KW-0963">Cytoplasm</keyword>
<feature type="binding site" evidence="5">
    <location>
        <position position="127"/>
    </location>
    <ligand>
        <name>ATP</name>
        <dbReference type="ChEBI" id="CHEBI:30616"/>
    </ligand>
</feature>
<keyword evidence="4 5" id="KW-0418">Kinase</keyword>
<comment type="pathway">
    <text evidence="5">Purine metabolism; AMP biosynthesis via salvage pathway; AMP from ADP: step 1/1.</text>
</comment>
<feature type="binding site" evidence="5">
    <location>
        <position position="36"/>
    </location>
    <ligand>
        <name>AMP</name>
        <dbReference type="ChEBI" id="CHEBI:456215"/>
    </ligand>
</feature>
<accession>A0ABU5ZJJ6</accession>
<dbReference type="EMBL" id="JAYJLD010000020">
    <property type="protein sequence ID" value="MEB3102665.1"/>
    <property type="molecule type" value="Genomic_DNA"/>
</dbReference>
<dbReference type="Proteomes" id="UP001310386">
    <property type="component" value="Unassembled WGS sequence"/>
</dbReference>
<evidence type="ECO:0000259" key="8">
    <source>
        <dbReference type="Pfam" id="PF05191"/>
    </source>
</evidence>
<sequence>MILILLGPPGSGKGTQAQKTARQLAVPHLSVGDLLRKEAAKQSALGKQIGASLKQGELVSEAITLQIVRERIQQTDCENGFVIDGFPRTVQQAQTFNKLLNKLRRKPDHVLWIDVDAESLLERLSGRRICPNCKAIYHVKFRPPLKPGICDRCGQILIQRSDDTPSVIEKRIRQSLTEMEKLKSFYHAQGILRTIDGNREEWQISDEIMRIIRNVRLFMTIEV</sequence>
<proteinExistence type="inferred from homology"/>
<evidence type="ECO:0000256" key="3">
    <source>
        <dbReference type="ARBA" id="ARBA00022741"/>
    </source>
</evidence>
<dbReference type="SUPFAM" id="SSF52540">
    <property type="entry name" value="P-loop containing nucleoside triphosphate hydrolases"/>
    <property type="match status" value="1"/>
</dbReference>
<dbReference type="GO" id="GO:0004017">
    <property type="term" value="F:AMP kinase activity"/>
    <property type="evidence" value="ECO:0007669"/>
    <property type="project" value="UniProtKB-EC"/>
</dbReference>
<dbReference type="InterPro" id="IPR027417">
    <property type="entry name" value="P-loop_NTPase"/>
</dbReference>
<keyword evidence="1 5" id="KW-0808">Transferase</keyword>
<dbReference type="Pfam" id="PF05191">
    <property type="entry name" value="ADK_lid"/>
    <property type="match status" value="1"/>
</dbReference>
<comment type="caution">
    <text evidence="5">Lacks conserved residue(s) required for the propagation of feature annotation.</text>
</comment>
<reference evidence="9" key="1">
    <citation type="submission" date="2023-12" db="EMBL/GenBank/DDBJ databases">
        <title>Fervidustalea candida gen. nov., sp. nov., a novel member of the family Paenibacillaceae isolated from a geothermal area.</title>
        <authorList>
            <person name="Li W.-J."/>
            <person name="Jiao J.-Y."/>
            <person name="Chen Y."/>
        </authorList>
    </citation>
    <scope>NUCLEOTIDE SEQUENCE</scope>
    <source>
        <strain evidence="9">SYSU GA230002</strain>
    </source>
</reference>
<evidence type="ECO:0000256" key="5">
    <source>
        <dbReference type="HAMAP-Rule" id="MF_00235"/>
    </source>
</evidence>
<feature type="binding site" evidence="5">
    <location>
        <position position="153"/>
    </location>
    <ligand>
        <name>Zn(2+)</name>
        <dbReference type="ChEBI" id="CHEBI:29105"/>
        <note>structural</note>
    </ligand>
</feature>
<feature type="binding site" evidence="5">
    <location>
        <begin position="136"/>
        <end position="137"/>
    </location>
    <ligand>
        <name>ATP</name>
        <dbReference type="ChEBI" id="CHEBI:30616"/>
    </ligand>
</feature>
<feature type="region of interest" description="NMP" evidence="5">
    <location>
        <begin position="30"/>
        <end position="59"/>
    </location>
</feature>
<feature type="binding site" evidence="5">
    <location>
        <position position="133"/>
    </location>
    <ligand>
        <name>Zn(2+)</name>
        <dbReference type="ChEBI" id="CHEBI:29105"/>
        <note>structural</note>
    </ligand>
</feature>
<feature type="region of interest" description="LID" evidence="5">
    <location>
        <begin position="126"/>
        <end position="163"/>
    </location>
</feature>
<comment type="similarity">
    <text evidence="5 6">Belongs to the adenylate kinase family.</text>
</comment>
<comment type="catalytic activity">
    <reaction evidence="5 7">
        <text>AMP + ATP = 2 ADP</text>
        <dbReference type="Rhea" id="RHEA:12973"/>
        <dbReference type="ChEBI" id="CHEBI:30616"/>
        <dbReference type="ChEBI" id="CHEBI:456215"/>
        <dbReference type="ChEBI" id="CHEBI:456216"/>
        <dbReference type="EC" id="2.7.4.3"/>
    </reaction>
</comment>
<dbReference type="PRINTS" id="PR00094">
    <property type="entry name" value="ADENYLTKNASE"/>
</dbReference>
<evidence type="ECO:0000256" key="2">
    <source>
        <dbReference type="ARBA" id="ARBA00022727"/>
    </source>
</evidence>
<evidence type="ECO:0000313" key="9">
    <source>
        <dbReference type="EMBL" id="MEB3102665.1"/>
    </source>
</evidence>
<organism evidence="9 10">
    <name type="scientific">Ferviditalea candida</name>
    <dbReference type="NCBI Taxonomy" id="3108399"/>
    <lineage>
        <taxon>Bacteria</taxon>
        <taxon>Bacillati</taxon>
        <taxon>Bacillota</taxon>
        <taxon>Bacilli</taxon>
        <taxon>Bacillales</taxon>
        <taxon>Paenibacillaceae</taxon>
        <taxon>Ferviditalea</taxon>
    </lineage>
</organism>
<feature type="binding site" evidence="5">
    <location>
        <position position="199"/>
    </location>
    <ligand>
        <name>ATP</name>
        <dbReference type="ChEBI" id="CHEBI:30616"/>
    </ligand>
</feature>
<protein>
    <recommendedName>
        <fullName evidence="5 7">Adenylate kinase</fullName>
        <shortName evidence="5">AK</shortName>
        <ecNumber evidence="5 7">2.7.4.3</ecNumber>
    </recommendedName>
    <alternativeName>
        <fullName evidence="5">ATP-AMP transphosphorylase</fullName>
    </alternativeName>
    <alternativeName>
        <fullName evidence="5">ATP:AMP phosphotransferase</fullName>
    </alternativeName>
    <alternativeName>
        <fullName evidence="5">Adenylate monophosphate kinase</fullName>
    </alternativeName>
</protein>
<evidence type="ECO:0000256" key="6">
    <source>
        <dbReference type="RuleBase" id="RU003330"/>
    </source>
</evidence>
<dbReference type="InterPro" id="IPR007862">
    <property type="entry name" value="Adenylate_kinase_lid-dom"/>
</dbReference>